<proteinExistence type="predicted"/>
<name>A2FXU2_TRIV3</name>
<keyword evidence="4" id="KW-0808">Transferase</keyword>
<evidence type="ECO:0000256" key="7">
    <source>
        <dbReference type="ARBA" id="ARBA00022741"/>
    </source>
</evidence>
<evidence type="ECO:0000259" key="16">
    <source>
        <dbReference type="Pfam" id="PF12810"/>
    </source>
</evidence>
<keyword evidence="18" id="KW-1185">Reference proteome</keyword>
<dbReference type="Pfam" id="PF12810">
    <property type="entry name" value="ALK_LTK_GRD"/>
    <property type="match status" value="1"/>
</dbReference>
<reference evidence="17" key="1">
    <citation type="submission" date="2006-10" db="EMBL/GenBank/DDBJ databases">
        <authorList>
            <person name="Amadeo P."/>
            <person name="Zhao Q."/>
            <person name="Wortman J."/>
            <person name="Fraser-Liggett C."/>
            <person name="Carlton J."/>
        </authorList>
    </citation>
    <scope>NUCLEOTIDE SEQUENCE</scope>
    <source>
        <strain evidence="17">G3</strain>
    </source>
</reference>
<sequence length="305" mass="32065">MSCHIDENLNCINQEIIDQFHGNTICRKVANRGGPGGYISGNIKISKEITAYATIGGQGKFDQTPSHTLKGGYGGGGDAMNFQNYGSGSGGGQTAVKFLSNDLWHRVIVSGGGGGSDDGYVQTQFVTDDDGSGGSGGGFTAPGAWRHGKYDASKSANSTFGFSFGYGESSRSNGSLNEYGYLTPLGGNDRPGAGSGWFGGFASHDSNSGSGGGSSWALTKDAIIPHGQVTAYDSSYEPVQTRAYEFIDQKQFLFTDVKSISGIWEGNGKLLITIIDSAVIVSCDSQQNIFYGFSLFLLFEISPTK</sequence>
<keyword evidence="11" id="KW-0472">Membrane</keyword>
<keyword evidence="7" id="KW-0547">Nucleotide-binding</keyword>
<keyword evidence="9" id="KW-0067">ATP-binding</keyword>
<organism evidence="17 18">
    <name type="scientific">Trichomonas vaginalis (strain ATCC PRA-98 / G3)</name>
    <dbReference type="NCBI Taxonomy" id="412133"/>
    <lineage>
        <taxon>Eukaryota</taxon>
        <taxon>Metamonada</taxon>
        <taxon>Parabasalia</taxon>
        <taxon>Trichomonadida</taxon>
        <taxon>Trichomonadidae</taxon>
        <taxon>Trichomonas</taxon>
    </lineage>
</organism>
<dbReference type="KEGG" id="tva:4747960"/>
<keyword evidence="14" id="KW-0675">Receptor</keyword>
<keyword evidence="6" id="KW-0732">Signal</keyword>
<evidence type="ECO:0000313" key="17">
    <source>
        <dbReference type="EMBL" id="EAX90277.1"/>
    </source>
</evidence>
<evidence type="ECO:0000256" key="13">
    <source>
        <dbReference type="ARBA" id="ARBA00023157"/>
    </source>
</evidence>
<dbReference type="GO" id="GO:0005524">
    <property type="term" value="F:ATP binding"/>
    <property type="evidence" value="ECO:0007669"/>
    <property type="project" value="UniProtKB-KW"/>
</dbReference>
<keyword evidence="15" id="KW-0325">Glycoprotein</keyword>
<dbReference type="InterPro" id="IPR055163">
    <property type="entry name" value="ALK/LTK-like_GRD"/>
</dbReference>
<dbReference type="EMBL" id="DS114121">
    <property type="protein sequence ID" value="EAX90277.1"/>
    <property type="molecule type" value="Genomic_DNA"/>
</dbReference>
<dbReference type="VEuPathDB" id="TrichDB:TVAGG3_0691990"/>
<comment type="subcellular location">
    <subcellularLocation>
        <location evidence="1">Cell membrane</location>
        <topology evidence="1">Single-pass type I membrane protein</topology>
    </subcellularLocation>
</comment>
<dbReference type="VEuPathDB" id="TrichDB:TVAG_204120"/>
<evidence type="ECO:0000256" key="12">
    <source>
        <dbReference type="ARBA" id="ARBA00023137"/>
    </source>
</evidence>
<reference evidence="17" key="2">
    <citation type="journal article" date="2007" name="Science">
        <title>Draft genome sequence of the sexually transmitted pathogen Trichomonas vaginalis.</title>
        <authorList>
            <person name="Carlton J.M."/>
            <person name="Hirt R.P."/>
            <person name="Silva J.C."/>
            <person name="Delcher A.L."/>
            <person name="Schatz M."/>
            <person name="Zhao Q."/>
            <person name="Wortman J.R."/>
            <person name="Bidwell S.L."/>
            <person name="Alsmark U.C.M."/>
            <person name="Besteiro S."/>
            <person name="Sicheritz-Ponten T."/>
            <person name="Noel C.J."/>
            <person name="Dacks J.B."/>
            <person name="Foster P.G."/>
            <person name="Simillion C."/>
            <person name="Van de Peer Y."/>
            <person name="Miranda-Saavedra D."/>
            <person name="Barton G.J."/>
            <person name="Westrop G.D."/>
            <person name="Mueller S."/>
            <person name="Dessi D."/>
            <person name="Fiori P.L."/>
            <person name="Ren Q."/>
            <person name="Paulsen I."/>
            <person name="Zhang H."/>
            <person name="Bastida-Corcuera F.D."/>
            <person name="Simoes-Barbosa A."/>
            <person name="Brown M.T."/>
            <person name="Hayes R.D."/>
            <person name="Mukherjee M."/>
            <person name="Okumura C.Y."/>
            <person name="Schneider R."/>
            <person name="Smith A.J."/>
            <person name="Vanacova S."/>
            <person name="Villalvazo M."/>
            <person name="Haas B.J."/>
            <person name="Pertea M."/>
            <person name="Feldblyum T.V."/>
            <person name="Utterback T.R."/>
            <person name="Shu C.L."/>
            <person name="Osoegawa K."/>
            <person name="de Jong P.J."/>
            <person name="Hrdy I."/>
            <person name="Horvathova L."/>
            <person name="Zubacova Z."/>
            <person name="Dolezal P."/>
            <person name="Malik S.B."/>
            <person name="Logsdon J.M. Jr."/>
            <person name="Henze K."/>
            <person name="Gupta A."/>
            <person name="Wang C.C."/>
            <person name="Dunne R.L."/>
            <person name="Upcroft J.A."/>
            <person name="Upcroft P."/>
            <person name="White O."/>
            <person name="Salzberg S.L."/>
            <person name="Tang P."/>
            <person name="Chiu C.-H."/>
            <person name="Lee Y.-S."/>
            <person name="Embley T.M."/>
            <person name="Coombs G.H."/>
            <person name="Mottram J.C."/>
            <person name="Tachezy J."/>
            <person name="Fraser-Liggett C.M."/>
            <person name="Johnson P.J."/>
        </authorList>
    </citation>
    <scope>NUCLEOTIDE SEQUENCE [LARGE SCALE GENOMIC DNA]</scope>
    <source>
        <strain evidence="17">G3</strain>
    </source>
</reference>
<dbReference type="RefSeq" id="XP_001303207.1">
    <property type="nucleotide sequence ID" value="XM_001303206.1"/>
</dbReference>
<keyword evidence="10" id="KW-1133">Transmembrane helix</keyword>
<dbReference type="GO" id="GO:0004714">
    <property type="term" value="F:transmembrane receptor protein tyrosine kinase activity"/>
    <property type="evidence" value="ECO:0007669"/>
    <property type="project" value="UniProtKB-EC"/>
</dbReference>
<dbReference type="GO" id="GO:0005886">
    <property type="term" value="C:plasma membrane"/>
    <property type="evidence" value="ECO:0007669"/>
    <property type="project" value="UniProtKB-SubCell"/>
</dbReference>
<evidence type="ECO:0000256" key="15">
    <source>
        <dbReference type="ARBA" id="ARBA00023180"/>
    </source>
</evidence>
<evidence type="ECO:0000256" key="2">
    <source>
        <dbReference type="ARBA" id="ARBA00011902"/>
    </source>
</evidence>
<gene>
    <name evidence="17" type="ORF">TVAG_204120</name>
</gene>
<keyword evidence="8" id="KW-0418">Kinase</keyword>
<dbReference type="Proteomes" id="UP000001542">
    <property type="component" value="Unassembled WGS sequence"/>
</dbReference>
<feature type="domain" description="ALK/LTK-like glycine-rich" evidence="16">
    <location>
        <begin position="28"/>
        <end position="275"/>
    </location>
</feature>
<evidence type="ECO:0000256" key="8">
    <source>
        <dbReference type="ARBA" id="ARBA00022777"/>
    </source>
</evidence>
<dbReference type="AlphaFoldDB" id="A2FXU2"/>
<evidence type="ECO:0000256" key="14">
    <source>
        <dbReference type="ARBA" id="ARBA00023170"/>
    </source>
</evidence>
<evidence type="ECO:0000256" key="3">
    <source>
        <dbReference type="ARBA" id="ARBA00022475"/>
    </source>
</evidence>
<accession>A2FXU2</accession>
<keyword evidence="13" id="KW-1015">Disulfide bond</keyword>
<dbReference type="EC" id="2.7.10.1" evidence="2"/>
<keyword evidence="5" id="KW-0812">Transmembrane</keyword>
<evidence type="ECO:0000256" key="10">
    <source>
        <dbReference type="ARBA" id="ARBA00022989"/>
    </source>
</evidence>
<evidence type="ECO:0000256" key="6">
    <source>
        <dbReference type="ARBA" id="ARBA00022729"/>
    </source>
</evidence>
<evidence type="ECO:0000256" key="1">
    <source>
        <dbReference type="ARBA" id="ARBA00004251"/>
    </source>
</evidence>
<keyword evidence="12" id="KW-0829">Tyrosine-protein kinase</keyword>
<protein>
    <recommendedName>
        <fullName evidence="2">receptor protein-tyrosine kinase</fullName>
        <ecNumber evidence="2">2.7.10.1</ecNumber>
    </recommendedName>
</protein>
<dbReference type="InParanoid" id="A2FXU2"/>
<keyword evidence="3" id="KW-1003">Cell membrane</keyword>
<evidence type="ECO:0000313" key="18">
    <source>
        <dbReference type="Proteomes" id="UP000001542"/>
    </source>
</evidence>
<evidence type="ECO:0000256" key="5">
    <source>
        <dbReference type="ARBA" id="ARBA00022692"/>
    </source>
</evidence>
<evidence type="ECO:0000256" key="11">
    <source>
        <dbReference type="ARBA" id="ARBA00023136"/>
    </source>
</evidence>
<evidence type="ECO:0000256" key="4">
    <source>
        <dbReference type="ARBA" id="ARBA00022679"/>
    </source>
</evidence>
<evidence type="ECO:0000256" key="9">
    <source>
        <dbReference type="ARBA" id="ARBA00022840"/>
    </source>
</evidence>